<accession>A0A5C7GEK5</accession>
<dbReference type="RefSeq" id="WP_147769729.1">
    <property type="nucleotide sequence ID" value="NZ_VRKQ01000018.1"/>
</dbReference>
<reference evidence="1 2" key="1">
    <citation type="submission" date="2019-08" db="EMBL/GenBank/DDBJ databases">
        <title>Seonamhaeicola sediminis sp. nov., isolated from marine sediment.</title>
        <authorList>
            <person name="Cao W.R."/>
        </authorList>
    </citation>
    <scope>NUCLEOTIDE SEQUENCE [LARGE SCALE GENOMIC DNA]</scope>
    <source>
        <strain evidence="1 2">1505</strain>
    </source>
</reference>
<proteinExistence type="predicted"/>
<dbReference type="OrthoDB" id="2065010at2"/>
<dbReference type="Proteomes" id="UP000321080">
    <property type="component" value="Unassembled WGS sequence"/>
</dbReference>
<dbReference type="InterPro" id="IPR011008">
    <property type="entry name" value="Dimeric_a/b-barrel"/>
</dbReference>
<comment type="caution">
    <text evidence="1">The sequence shown here is derived from an EMBL/GenBank/DDBJ whole genome shotgun (WGS) entry which is preliminary data.</text>
</comment>
<protein>
    <submittedName>
        <fullName evidence="1">YdhR family protein</fullName>
    </submittedName>
</protein>
<gene>
    <name evidence="1" type="ORF">FUA22_16710</name>
</gene>
<organism evidence="1 2">
    <name type="scientific">Seonamhaeicola maritimus</name>
    <dbReference type="NCBI Taxonomy" id="2591822"/>
    <lineage>
        <taxon>Bacteria</taxon>
        <taxon>Pseudomonadati</taxon>
        <taxon>Bacteroidota</taxon>
        <taxon>Flavobacteriia</taxon>
        <taxon>Flavobacteriales</taxon>
        <taxon>Flavobacteriaceae</taxon>
    </lineage>
</organism>
<dbReference type="AlphaFoldDB" id="A0A5C7GEK5"/>
<dbReference type="EMBL" id="VRKQ01000018">
    <property type="protein sequence ID" value="TXG35385.1"/>
    <property type="molecule type" value="Genomic_DNA"/>
</dbReference>
<sequence>MILQIIRLKSNLPEDELLRRAKEREPQFKAISGLLQKYYVKMADTGQYGGIYVWDSIESLKAFRASDLAASIPEAYEIVEAPNIELLDILFKLRE</sequence>
<keyword evidence="2" id="KW-1185">Reference proteome</keyword>
<evidence type="ECO:0000313" key="1">
    <source>
        <dbReference type="EMBL" id="TXG35385.1"/>
    </source>
</evidence>
<dbReference type="Gene3D" id="3.30.70.100">
    <property type="match status" value="1"/>
</dbReference>
<dbReference type="SUPFAM" id="SSF54909">
    <property type="entry name" value="Dimeric alpha+beta barrel"/>
    <property type="match status" value="1"/>
</dbReference>
<name>A0A5C7GEK5_9FLAO</name>
<evidence type="ECO:0000313" key="2">
    <source>
        <dbReference type="Proteomes" id="UP000321080"/>
    </source>
</evidence>